<accession>A0A1H8V962</accession>
<feature type="domain" description="T6SS Phospholipase effector Tle1-like catalytic" evidence="1">
    <location>
        <begin position="3"/>
        <end position="268"/>
    </location>
</feature>
<evidence type="ECO:0000313" key="3">
    <source>
        <dbReference type="Proteomes" id="UP000198960"/>
    </source>
</evidence>
<dbReference type="AlphaFoldDB" id="A0A1H8V962"/>
<dbReference type="InterPro" id="IPR029058">
    <property type="entry name" value="AB_hydrolase_fold"/>
</dbReference>
<dbReference type="EMBL" id="FOEE01000011">
    <property type="protein sequence ID" value="SEP11992.1"/>
    <property type="molecule type" value="Genomic_DNA"/>
</dbReference>
<dbReference type="RefSeq" id="WP_091945956.1">
    <property type="nucleotide sequence ID" value="NZ_FOEE01000011.1"/>
</dbReference>
<dbReference type="PANTHER" id="PTHR33840">
    <property type="match status" value="1"/>
</dbReference>
<dbReference type="SUPFAM" id="SSF53474">
    <property type="entry name" value="alpha/beta-Hydrolases"/>
    <property type="match status" value="1"/>
</dbReference>
<dbReference type="PANTHER" id="PTHR33840:SF1">
    <property type="entry name" value="TLE1 PHOSPHOLIPASE DOMAIN-CONTAINING PROTEIN"/>
    <property type="match status" value="1"/>
</dbReference>
<gene>
    <name evidence="2" type="ORF">SAMN05660991_03361</name>
</gene>
<dbReference type="Proteomes" id="UP000198960">
    <property type="component" value="Unassembled WGS sequence"/>
</dbReference>
<organism evidence="2 3">
    <name type="scientific">Trujillonella endophytica</name>
    <dbReference type="NCBI Taxonomy" id="673521"/>
    <lineage>
        <taxon>Bacteria</taxon>
        <taxon>Bacillati</taxon>
        <taxon>Actinomycetota</taxon>
        <taxon>Actinomycetes</taxon>
        <taxon>Geodermatophilales</taxon>
        <taxon>Geodermatophilaceae</taxon>
        <taxon>Trujillonella</taxon>
    </lineage>
</organism>
<dbReference type="Pfam" id="PF09994">
    <property type="entry name" value="T6SS_Tle1-like_cat"/>
    <property type="match status" value="1"/>
</dbReference>
<protein>
    <submittedName>
        <fullName evidence="2">Uncharacterized alpha/beta hydrolase domain</fullName>
    </submittedName>
</protein>
<sequence>MRRNLAAFLDGTWSDDNTNTNVVQIHGRVPDEAPGVRQERCYVRGVGTGVSDRLMGGAFGVGVEENIRRAYDFLAERYESADDHIHLIGYSRGAFTARSLAGMIAKCGLISAADLPAEAVFRRYRDTAAPGLRELQQGEARPRTAQDELLLARSRLVRIRFLGVFDTVGALGIPGGLGRWLTRRRYEFHNTNLSGLVDVACHAVALDERRGLFMPTMWTSVPVPMPDHPTSVEQRWFVGGHTNVGGGGTRDPQRRNPLSVVTREWIVERAVEAGLVVDPPSPAPTGEEWNGRIDDWSSTLLGRLAGLLPGNRRRSRPVRETVAETLDPGVLHRWGTGDPPYLPRNPHLEPWVRSLL</sequence>
<proteinExistence type="predicted"/>
<dbReference type="InterPro" id="IPR018712">
    <property type="entry name" value="Tle1-like_cat"/>
</dbReference>
<name>A0A1H8V962_9ACTN</name>
<evidence type="ECO:0000313" key="2">
    <source>
        <dbReference type="EMBL" id="SEP11992.1"/>
    </source>
</evidence>
<dbReference type="OrthoDB" id="4378831at2"/>
<reference evidence="3" key="1">
    <citation type="submission" date="2016-10" db="EMBL/GenBank/DDBJ databases">
        <authorList>
            <person name="Varghese N."/>
            <person name="Submissions S."/>
        </authorList>
    </citation>
    <scope>NUCLEOTIDE SEQUENCE [LARGE SCALE GENOMIC DNA]</scope>
    <source>
        <strain evidence="3">DSM 45413</strain>
    </source>
</reference>
<dbReference type="GO" id="GO:0016787">
    <property type="term" value="F:hydrolase activity"/>
    <property type="evidence" value="ECO:0007669"/>
    <property type="project" value="UniProtKB-KW"/>
</dbReference>
<dbReference type="Gene3D" id="3.40.50.1820">
    <property type="entry name" value="alpha/beta hydrolase"/>
    <property type="match status" value="1"/>
</dbReference>
<keyword evidence="2" id="KW-0378">Hydrolase</keyword>
<dbReference type="STRING" id="673521.SAMN05660991_03361"/>
<evidence type="ECO:0000259" key="1">
    <source>
        <dbReference type="Pfam" id="PF09994"/>
    </source>
</evidence>
<keyword evidence="3" id="KW-1185">Reference proteome</keyword>